<name>A0A6J4NZF9_9ACTN</name>
<organism evidence="2">
    <name type="scientific">uncultured Propionibacteriaceae bacterium</name>
    <dbReference type="NCBI Taxonomy" id="257457"/>
    <lineage>
        <taxon>Bacteria</taxon>
        <taxon>Bacillati</taxon>
        <taxon>Actinomycetota</taxon>
        <taxon>Actinomycetes</taxon>
        <taxon>Propionibacteriales</taxon>
        <taxon>Propionibacteriaceae</taxon>
        <taxon>environmental samples</taxon>
    </lineage>
</organism>
<dbReference type="PANTHER" id="PTHR43194:SF5">
    <property type="entry name" value="PIMELOYL-[ACYL-CARRIER PROTEIN] METHYL ESTER ESTERASE"/>
    <property type="match status" value="1"/>
</dbReference>
<dbReference type="GO" id="GO:0003824">
    <property type="term" value="F:catalytic activity"/>
    <property type="evidence" value="ECO:0007669"/>
    <property type="project" value="UniProtKB-ARBA"/>
</dbReference>
<reference evidence="2" key="1">
    <citation type="submission" date="2020-02" db="EMBL/GenBank/DDBJ databases">
        <authorList>
            <person name="Meier V. D."/>
        </authorList>
    </citation>
    <scope>NUCLEOTIDE SEQUENCE</scope>
    <source>
        <strain evidence="2">AVDCRST_MAG75</strain>
    </source>
</reference>
<dbReference type="Pfam" id="PF12697">
    <property type="entry name" value="Abhydrolase_6"/>
    <property type="match status" value="1"/>
</dbReference>
<dbReference type="Gene3D" id="3.40.50.1820">
    <property type="entry name" value="alpha/beta hydrolase"/>
    <property type="match status" value="1"/>
</dbReference>
<gene>
    <name evidence="2" type="ORF">AVDCRST_MAG75-1952</name>
</gene>
<dbReference type="EMBL" id="CADCUO010000123">
    <property type="protein sequence ID" value="CAA9398227.1"/>
    <property type="molecule type" value="Genomic_DNA"/>
</dbReference>
<dbReference type="PANTHER" id="PTHR43194">
    <property type="entry name" value="HYDROLASE ALPHA/BETA FOLD FAMILY"/>
    <property type="match status" value="1"/>
</dbReference>
<dbReference type="InterPro" id="IPR029058">
    <property type="entry name" value="AB_hydrolase_fold"/>
</dbReference>
<evidence type="ECO:0000313" key="2">
    <source>
        <dbReference type="EMBL" id="CAA9398227.1"/>
    </source>
</evidence>
<accession>A0A6J4NZF9</accession>
<dbReference type="SUPFAM" id="SSF53474">
    <property type="entry name" value="alpha/beta-Hydrolases"/>
    <property type="match status" value="1"/>
</dbReference>
<dbReference type="AlphaFoldDB" id="A0A6J4NZF9"/>
<dbReference type="InterPro" id="IPR050228">
    <property type="entry name" value="Carboxylesterase_BioH"/>
</dbReference>
<proteinExistence type="predicted"/>
<protein>
    <recommendedName>
        <fullName evidence="1">AB hydrolase-1 domain-containing protein</fullName>
    </recommendedName>
</protein>
<sequence length="202" mass="21895">MRKLAGDAADVMVEDVVRLMQRLASEHGPVDVLGQSLGAVLALAAATRTSNSVHALVLEDPAPADGDWGPGVKQPFMDEQITMLNAFEAADPSLRPALSPRWSPSEVQRCLQAKPFVDRRLMTSGHITPLGRLTDLIGTLEVPTLILVADPSHLDDILPPPSNPIVTVKKVTGAGHCIHRDEPDQFHHLLDGWLSRQPLPKE</sequence>
<dbReference type="InterPro" id="IPR000073">
    <property type="entry name" value="AB_hydrolase_1"/>
</dbReference>
<feature type="domain" description="AB hydrolase-1" evidence="1">
    <location>
        <begin position="9"/>
        <end position="186"/>
    </location>
</feature>
<evidence type="ECO:0000259" key="1">
    <source>
        <dbReference type="Pfam" id="PF12697"/>
    </source>
</evidence>